<keyword evidence="5 11" id="KW-0808">Transferase</keyword>
<keyword evidence="7" id="KW-0234">DNA repair</keyword>
<evidence type="ECO:0000256" key="2">
    <source>
        <dbReference type="ARBA" id="ARBA00008711"/>
    </source>
</evidence>
<keyword evidence="12" id="KW-1185">Reference proteome</keyword>
<dbReference type="PANTHER" id="PTHR10815:SF13">
    <property type="entry name" value="METHYLATED-DNA--PROTEIN-CYSTEINE METHYLTRANSFERASE"/>
    <property type="match status" value="1"/>
</dbReference>
<dbReference type="Pfam" id="PF02870">
    <property type="entry name" value="Methyltransf_1N"/>
    <property type="match status" value="1"/>
</dbReference>
<dbReference type="GO" id="GO:0006281">
    <property type="term" value="P:DNA repair"/>
    <property type="evidence" value="ECO:0007669"/>
    <property type="project" value="UniProtKB-KW"/>
</dbReference>
<dbReference type="InterPro" id="IPR036388">
    <property type="entry name" value="WH-like_DNA-bd_sf"/>
</dbReference>
<dbReference type="Pfam" id="PF01035">
    <property type="entry name" value="DNA_binding_1"/>
    <property type="match status" value="1"/>
</dbReference>
<dbReference type="AlphaFoldDB" id="A0A556N3H4"/>
<evidence type="ECO:0000256" key="4">
    <source>
        <dbReference type="ARBA" id="ARBA00022603"/>
    </source>
</evidence>
<dbReference type="InterPro" id="IPR036217">
    <property type="entry name" value="MethylDNA_cys_MeTrfase_DNAb"/>
</dbReference>
<feature type="domain" description="Methylated-DNA-[protein]-cysteine S-methyltransferase DNA binding" evidence="9">
    <location>
        <begin position="192"/>
        <end position="271"/>
    </location>
</feature>
<evidence type="ECO:0000256" key="3">
    <source>
        <dbReference type="ARBA" id="ARBA00011918"/>
    </source>
</evidence>
<comment type="caution">
    <text evidence="11">The sequence shown here is derived from an EMBL/GenBank/DDBJ whole genome shotgun (WGS) entry which is preliminary data.</text>
</comment>
<evidence type="ECO:0000259" key="9">
    <source>
        <dbReference type="Pfam" id="PF01035"/>
    </source>
</evidence>
<evidence type="ECO:0000256" key="5">
    <source>
        <dbReference type="ARBA" id="ARBA00022679"/>
    </source>
</evidence>
<dbReference type="CDD" id="cd06445">
    <property type="entry name" value="ATase"/>
    <property type="match status" value="1"/>
</dbReference>
<protein>
    <recommendedName>
        <fullName evidence="3">methylated-DNA--[protein]-cysteine S-methyltransferase</fullName>
        <ecNumber evidence="3">2.1.1.63</ecNumber>
    </recommendedName>
</protein>
<sequence length="271" mass="30861">MEADFSYQSPRMELLFKTLKWMLDSQQIGVTIEELSKHLGLGEWETQHLFQEYLEKDPIRFVQDAFSPSLTQVGRQQAQLSIFDSLDEMHDVPPTHLDLDIRIIEESPEEVYYSIYPYFLGNVFIASHESGLCQVTFEDSEVGSIRLKKTFPKSMIREERTELHELAYQALMSYFTGTGAIPVIPIAVKATSFQVRVWNELQLLGKSELTTYGALAQKLGDPNLSRAVGSAVGSNPVALLIPCHRVLHHSGKIGSFRWGSWRKQWLLAIEK</sequence>
<feature type="domain" description="Methylguanine DNA methyltransferase ribonuclease-like" evidence="10">
    <location>
        <begin position="111"/>
        <end position="177"/>
    </location>
</feature>
<dbReference type="EMBL" id="VLPL01000002">
    <property type="protein sequence ID" value="TSJ46774.1"/>
    <property type="molecule type" value="Genomic_DNA"/>
</dbReference>
<dbReference type="InterPro" id="IPR014048">
    <property type="entry name" value="MethylDNA_cys_MeTrfase_DNA-bd"/>
</dbReference>
<gene>
    <name evidence="11" type="ORF">FO442_06330</name>
</gene>
<dbReference type="SUPFAM" id="SSF53155">
    <property type="entry name" value="Methylated DNA-protein cysteine methyltransferase domain"/>
    <property type="match status" value="1"/>
</dbReference>
<dbReference type="GO" id="GO:0032259">
    <property type="term" value="P:methylation"/>
    <property type="evidence" value="ECO:0007669"/>
    <property type="project" value="UniProtKB-KW"/>
</dbReference>
<comment type="similarity">
    <text evidence="2">Belongs to the MGMT family.</text>
</comment>
<keyword evidence="4 11" id="KW-0489">Methyltransferase</keyword>
<comment type="catalytic activity">
    <reaction evidence="8">
        <text>a 6-O-methyl-2'-deoxyguanosine in DNA + L-cysteinyl-[protein] = S-methyl-L-cysteinyl-[protein] + a 2'-deoxyguanosine in DNA</text>
        <dbReference type="Rhea" id="RHEA:24000"/>
        <dbReference type="Rhea" id="RHEA-COMP:10131"/>
        <dbReference type="Rhea" id="RHEA-COMP:10132"/>
        <dbReference type="Rhea" id="RHEA-COMP:11367"/>
        <dbReference type="Rhea" id="RHEA-COMP:11368"/>
        <dbReference type="ChEBI" id="CHEBI:29950"/>
        <dbReference type="ChEBI" id="CHEBI:82612"/>
        <dbReference type="ChEBI" id="CHEBI:85445"/>
        <dbReference type="ChEBI" id="CHEBI:85448"/>
        <dbReference type="EC" id="2.1.1.63"/>
    </reaction>
</comment>
<evidence type="ECO:0000313" key="12">
    <source>
        <dbReference type="Proteomes" id="UP000316008"/>
    </source>
</evidence>
<evidence type="ECO:0000259" key="10">
    <source>
        <dbReference type="Pfam" id="PF02870"/>
    </source>
</evidence>
<dbReference type="NCBIfam" id="TIGR00589">
    <property type="entry name" value="ogt"/>
    <property type="match status" value="1"/>
</dbReference>
<evidence type="ECO:0000256" key="8">
    <source>
        <dbReference type="ARBA" id="ARBA00049348"/>
    </source>
</evidence>
<dbReference type="PROSITE" id="PS00374">
    <property type="entry name" value="MGMT"/>
    <property type="match status" value="1"/>
</dbReference>
<dbReference type="EC" id="2.1.1.63" evidence="3"/>
<reference evidence="11 12" key="1">
    <citation type="submission" date="2019-07" db="EMBL/GenBank/DDBJ databases">
        <authorList>
            <person name="Huq M.A."/>
        </authorList>
    </citation>
    <scope>NUCLEOTIDE SEQUENCE [LARGE SCALE GENOMIC DNA]</scope>
    <source>
        <strain evidence="11 12">MAH-3</strain>
    </source>
</reference>
<dbReference type="InterPro" id="IPR008332">
    <property type="entry name" value="MethylG_MeTrfase_N"/>
</dbReference>
<evidence type="ECO:0000256" key="1">
    <source>
        <dbReference type="ARBA" id="ARBA00001286"/>
    </source>
</evidence>
<keyword evidence="6" id="KW-0227">DNA damage</keyword>
<evidence type="ECO:0000313" key="11">
    <source>
        <dbReference type="EMBL" id="TSJ46774.1"/>
    </source>
</evidence>
<evidence type="ECO:0000256" key="6">
    <source>
        <dbReference type="ARBA" id="ARBA00022763"/>
    </source>
</evidence>
<dbReference type="GO" id="GO:0003908">
    <property type="term" value="F:methylated-DNA-[protein]-cysteine S-methyltransferase activity"/>
    <property type="evidence" value="ECO:0007669"/>
    <property type="project" value="UniProtKB-EC"/>
</dbReference>
<evidence type="ECO:0000256" key="7">
    <source>
        <dbReference type="ARBA" id="ARBA00023204"/>
    </source>
</evidence>
<comment type="catalytic activity">
    <reaction evidence="1">
        <text>a 4-O-methyl-thymidine in DNA + L-cysteinyl-[protein] = a thymidine in DNA + S-methyl-L-cysteinyl-[protein]</text>
        <dbReference type="Rhea" id="RHEA:53428"/>
        <dbReference type="Rhea" id="RHEA-COMP:10131"/>
        <dbReference type="Rhea" id="RHEA-COMP:10132"/>
        <dbReference type="Rhea" id="RHEA-COMP:13555"/>
        <dbReference type="Rhea" id="RHEA-COMP:13556"/>
        <dbReference type="ChEBI" id="CHEBI:29950"/>
        <dbReference type="ChEBI" id="CHEBI:82612"/>
        <dbReference type="ChEBI" id="CHEBI:137386"/>
        <dbReference type="ChEBI" id="CHEBI:137387"/>
        <dbReference type="EC" id="2.1.1.63"/>
    </reaction>
</comment>
<organism evidence="11 12">
    <name type="scientific">Fluviicola chungangensis</name>
    <dbReference type="NCBI Taxonomy" id="2597671"/>
    <lineage>
        <taxon>Bacteria</taxon>
        <taxon>Pseudomonadati</taxon>
        <taxon>Bacteroidota</taxon>
        <taxon>Flavobacteriia</taxon>
        <taxon>Flavobacteriales</taxon>
        <taxon>Crocinitomicaceae</taxon>
        <taxon>Fluviicola</taxon>
    </lineage>
</organism>
<accession>A0A556N3H4</accession>
<dbReference type="Proteomes" id="UP000316008">
    <property type="component" value="Unassembled WGS sequence"/>
</dbReference>
<dbReference type="FunFam" id="1.10.10.10:FF:000214">
    <property type="entry name" value="Methylated-DNA--protein-cysteine methyltransferase"/>
    <property type="match status" value="1"/>
</dbReference>
<dbReference type="Gene3D" id="3.30.160.70">
    <property type="entry name" value="Methylated DNA-protein cysteine methyltransferase domain"/>
    <property type="match status" value="1"/>
</dbReference>
<dbReference type="PANTHER" id="PTHR10815">
    <property type="entry name" value="METHYLATED-DNA--PROTEIN-CYSTEINE METHYLTRANSFERASE"/>
    <property type="match status" value="1"/>
</dbReference>
<dbReference type="InterPro" id="IPR036631">
    <property type="entry name" value="MGMT_N_sf"/>
</dbReference>
<name>A0A556N3H4_9FLAO</name>
<dbReference type="Gene3D" id="1.10.10.10">
    <property type="entry name" value="Winged helix-like DNA-binding domain superfamily/Winged helix DNA-binding domain"/>
    <property type="match status" value="1"/>
</dbReference>
<proteinExistence type="inferred from homology"/>
<dbReference type="InterPro" id="IPR001497">
    <property type="entry name" value="MethylDNA_cys_MeTrfase_AS"/>
</dbReference>
<dbReference type="SUPFAM" id="SSF46767">
    <property type="entry name" value="Methylated DNA-protein cysteine methyltransferase, C-terminal domain"/>
    <property type="match status" value="1"/>
</dbReference>